<comment type="caution">
    <text evidence="6">The sequence shown here is derived from an EMBL/GenBank/DDBJ whole genome shotgun (WGS) entry which is preliminary data.</text>
</comment>
<dbReference type="Pfam" id="PF14244">
    <property type="entry name" value="Retrotran_gag_3"/>
    <property type="match status" value="1"/>
</dbReference>
<feature type="region of interest" description="Disordered" evidence="1">
    <location>
        <begin position="622"/>
        <end position="689"/>
    </location>
</feature>
<dbReference type="SUPFAM" id="SSF56672">
    <property type="entry name" value="DNA/RNA polymerases"/>
    <property type="match status" value="1"/>
</dbReference>
<feature type="domain" description="Reverse transcriptase Ty1/copia-type" evidence="3">
    <location>
        <begin position="783"/>
        <end position="953"/>
    </location>
</feature>
<dbReference type="InterPro" id="IPR013103">
    <property type="entry name" value="RVT_2"/>
</dbReference>
<dbReference type="CDD" id="cd09272">
    <property type="entry name" value="RNase_HI_RT_Ty1"/>
    <property type="match status" value="1"/>
</dbReference>
<evidence type="ECO:0000259" key="2">
    <source>
        <dbReference type="Pfam" id="PF03732"/>
    </source>
</evidence>
<organism evidence="6 7">
    <name type="scientific">Vitis vinifera</name>
    <name type="common">Grape</name>
    <dbReference type="NCBI Taxonomy" id="29760"/>
    <lineage>
        <taxon>Eukaryota</taxon>
        <taxon>Viridiplantae</taxon>
        <taxon>Streptophyta</taxon>
        <taxon>Embryophyta</taxon>
        <taxon>Tracheophyta</taxon>
        <taxon>Spermatophyta</taxon>
        <taxon>Magnoliopsida</taxon>
        <taxon>eudicotyledons</taxon>
        <taxon>Gunneridae</taxon>
        <taxon>Pentapetalae</taxon>
        <taxon>rosids</taxon>
        <taxon>Vitales</taxon>
        <taxon>Vitaceae</taxon>
        <taxon>Viteae</taxon>
        <taxon>Vitis</taxon>
    </lineage>
</organism>
<feature type="compositionally biased region" description="Low complexity" evidence="1">
    <location>
        <begin position="652"/>
        <end position="668"/>
    </location>
</feature>
<evidence type="ECO:0000313" key="7">
    <source>
        <dbReference type="Proteomes" id="UP000288805"/>
    </source>
</evidence>
<dbReference type="InterPro" id="IPR012337">
    <property type="entry name" value="RNaseH-like_sf"/>
</dbReference>
<feature type="region of interest" description="Disordered" evidence="1">
    <location>
        <begin position="242"/>
        <end position="261"/>
    </location>
</feature>
<dbReference type="InterPro" id="IPR057670">
    <property type="entry name" value="SH3_retrovirus"/>
</dbReference>
<dbReference type="PANTHER" id="PTHR11439">
    <property type="entry name" value="GAG-POL-RELATED RETROTRANSPOSON"/>
    <property type="match status" value="1"/>
</dbReference>
<feature type="compositionally biased region" description="Low complexity" evidence="1">
    <location>
        <begin position="250"/>
        <end position="259"/>
    </location>
</feature>
<dbReference type="InterPro" id="IPR029472">
    <property type="entry name" value="Copia-like_N"/>
</dbReference>
<dbReference type="InterPro" id="IPR043502">
    <property type="entry name" value="DNA/RNA_pol_sf"/>
</dbReference>
<proteinExistence type="predicted"/>
<name>A0A438J3F6_VITVI</name>
<feature type="compositionally biased region" description="Pro residues" evidence="1">
    <location>
        <begin position="640"/>
        <end position="651"/>
    </location>
</feature>
<feature type="domain" description="Retroviral polymerase SH3-like" evidence="5">
    <location>
        <begin position="560"/>
        <end position="620"/>
    </location>
</feature>
<dbReference type="PANTHER" id="PTHR11439:SF470">
    <property type="entry name" value="CYSTEINE-RICH RLK (RECEPTOR-LIKE PROTEIN KINASE) 8"/>
    <property type="match status" value="1"/>
</dbReference>
<evidence type="ECO:0000256" key="1">
    <source>
        <dbReference type="SAM" id="MobiDB-lite"/>
    </source>
</evidence>
<dbReference type="Pfam" id="PF03732">
    <property type="entry name" value="Retrotrans_gag"/>
    <property type="match status" value="1"/>
</dbReference>
<dbReference type="Pfam" id="PF25597">
    <property type="entry name" value="SH3_retrovirus"/>
    <property type="match status" value="1"/>
</dbReference>
<dbReference type="EMBL" id="QGNW01000065">
    <property type="protein sequence ID" value="RVX03498.1"/>
    <property type="molecule type" value="Genomic_DNA"/>
</dbReference>
<feature type="domain" description="Retrotransposon Copia-like N-terminal" evidence="4">
    <location>
        <begin position="21"/>
        <end position="67"/>
    </location>
</feature>
<dbReference type="SUPFAM" id="SSF53098">
    <property type="entry name" value="Ribonuclease H-like"/>
    <property type="match status" value="1"/>
</dbReference>
<dbReference type="InterPro" id="IPR005162">
    <property type="entry name" value="Retrotrans_gag_dom"/>
</dbReference>
<feature type="domain" description="Retrotransposon gag" evidence="2">
    <location>
        <begin position="89"/>
        <end position="185"/>
    </location>
</feature>
<dbReference type="Proteomes" id="UP000288805">
    <property type="component" value="Unassembled WGS sequence"/>
</dbReference>
<evidence type="ECO:0000259" key="5">
    <source>
        <dbReference type="Pfam" id="PF25597"/>
    </source>
</evidence>
<feature type="region of interest" description="Disordered" evidence="1">
    <location>
        <begin position="288"/>
        <end position="317"/>
    </location>
</feature>
<evidence type="ECO:0000259" key="4">
    <source>
        <dbReference type="Pfam" id="PF14244"/>
    </source>
</evidence>
<dbReference type="Pfam" id="PF07727">
    <property type="entry name" value="RVT_2"/>
    <property type="match status" value="1"/>
</dbReference>
<dbReference type="AlphaFoldDB" id="A0A438J3F6"/>
<accession>A0A438J3F6</accession>
<gene>
    <name evidence="6" type="primary">RE1_1397</name>
    <name evidence="6" type="ORF">CK203_027853</name>
</gene>
<evidence type="ECO:0000259" key="3">
    <source>
        <dbReference type="Pfam" id="PF07727"/>
    </source>
</evidence>
<evidence type="ECO:0000313" key="6">
    <source>
        <dbReference type="EMBL" id="RVX03498.1"/>
    </source>
</evidence>
<reference evidence="6 7" key="1">
    <citation type="journal article" date="2018" name="PLoS Genet.">
        <title>Population sequencing reveals clonal diversity and ancestral inbreeding in the grapevine cultivar Chardonnay.</title>
        <authorList>
            <person name="Roach M.J."/>
            <person name="Johnson D.L."/>
            <person name="Bohlmann J."/>
            <person name="van Vuuren H.J."/>
            <person name="Jones S.J."/>
            <person name="Pretorius I.S."/>
            <person name="Schmidt S.A."/>
            <person name="Borneman A.R."/>
        </authorList>
    </citation>
    <scope>NUCLEOTIDE SEQUENCE [LARGE SCALE GENOMIC DNA]</scope>
    <source>
        <strain evidence="7">cv. Chardonnay</strain>
        <tissue evidence="6">Leaf</tissue>
    </source>
</reference>
<sequence length="1193" mass="133246">MTEQQPSNGGKLDAANPYFLHHSDHPGMVLVSKPLNGDNYSTWCRAMTISLNAKSKLGFIDGTTTMPSATDKPDEHASWKKCNDMILSWILNSLSQDLADSVIFSTTAQEVWEDLRDRFSQSNAPRIFQIERDIACLTQDQMTVAAYYTRLKKLWDELGSYNDTVCSCGADHKRRRLMQFLMGLNESYNAIRGQILLMNPLPDVAKAYSSIVQEEKQRSLGATRETTENSAMVVQRAEPMALAVRHGQGSSSRSNPSNRKPLHCSYCDRDHHVRETCWKLNGYPPEHPKHASNRSNHGSTHFKRNNSHQSSANNVKERPVMQEVPSMTNGLSDLQIQQILSIMQGKGTTQSTNPKANAAASGLLQTLLHLHRLIIDSGATDHITSSPTLLVNSSKNTFLPPVAMPSGEQAPITSIGNLPLNSAATLKNVLGVPSFKDLTTRTTIGLGEQRDGLYYLVALASEKPKTQTPSAAATSCRSPSSQVTSSTALWHRQRKHRHILESARAFRFQAHLPLPFWAECVSTAVHIINRLPTPLLSRQTPFERLYGKLPSYSHIRVFGCLAYATNVHVPHKFAPRAKRCIFLGYPVGQKAYKLYDLDTHQMFTSRDVVFHETIFPYESIPSPSSNSDPVIPLSISDLSPPVPQPSPPEPISPIQQPSLPNSVSTQPSPASPPPEPILRRSQRPHHPPMALRDYVCNQVTSPNHLPPLSSSPQKGTRYPLCNFVSYHRYSPQHRSFTAAVSQDIEPTSYAEAASHSHWQEAMQSELAALEANHTWSLTSLPPAAQNWSLHQLDVNNAFLHGDLHEEIYMSPPPGLRRQGENLVCHLHKSLYGLKQASRQWFAKFSTAIQAAGFVQSKADYSLFTCRKGKSFTALLIYVDDILITGNDVNAIVALKQFLHSHFRIKDLGDLKYFLGIEVSRSKKGISISQRKYTLEILKDGGFLGAKPVNFPMEQNTKLSDSGELLKDPSQYRRLVGRLIYLTITRPDITYSVHVLSRFMHAPRRPHMEAALRVLRYLKNSPGQGLFFPSQNDLSLRAFSDSDWAGCPISRRSTTGYCVFLGSSLISWRTKRQKTVSLSSAEAEYRAMAGTCCELSWLRSLLKDLRILHPKPALLYCDNTAALHIAANPVFHERTRHIEMDCHFIRDKIQDGSVVTKHIASTDQLADVFTKPLGKETFSTMIHKLGVLDIHSPT</sequence>
<protein>
    <submittedName>
        <fullName evidence="6">Retrovirus-related Pol polyprotein from transposon RE1</fullName>
    </submittedName>
</protein>